<dbReference type="PANTHER" id="PTHR31302">
    <property type="entry name" value="TRANSMEMBRANE PROTEIN WITH METALLOPHOSPHOESTERASE DOMAIN-RELATED"/>
    <property type="match status" value="1"/>
</dbReference>
<proteinExistence type="predicted"/>
<sequence>MLNICAFGVPAASSFQTPSVLWSVINLFLLGLLSAGNTAIWVTYVNWTHSFPWRHSTLQRLRSVHDFFVVVVPVVQFFWLGVAGPGLLFGGSWDDLNPWMWGLVAFCSIGLVKLFIQTVRHQLRKSPATMVVTDSRVEEIAHRTDSPLVSEGKYQRLARLPGNEQLCVEFNEKTFYLDGLPGQLEGLTILHISDWHFLGTISKAFFVEVSEIIANDSADLVCFTGDLIDNQSLTDWIPDTLGKLNGRLGNYFILGNHDWYQEPKSIRKAMTDLDWIDVSSRTMTLDVDGNALEIGGDETPWMGEEPMFTSTADFKLLLAHTPDRFSAAKKQRVNLVLSGHNHGGQVQLPAIGPLYSPSRHDTKYASGLFHESPSMMHVSRGLSGRHPLRFRCLPEVTRITLRSESPPKS</sequence>
<evidence type="ECO:0000313" key="6">
    <source>
        <dbReference type="Proteomes" id="UP000317243"/>
    </source>
</evidence>
<feature type="transmembrane region" description="Helical" evidence="3">
    <location>
        <begin position="20"/>
        <end position="47"/>
    </location>
</feature>
<evidence type="ECO:0000259" key="4">
    <source>
        <dbReference type="Pfam" id="PF00149"/>
    </source>
</evidence>
<dbReference type="EC" id="3.1.-.-" evidence="5"/>
<keyword evidence="6" id="KW-1185">Reference proteome</keyword>
<keyword evidence="3" id="KW-1133">Transmembrane helix</keyword>
<keyword evidence="2 5" id="KW-0378">Hydrolase</keyword>
<evidence type="ECO:0000313" key="5">
    <source>
        <dbReference type="EMBL" id="TWT40127.1"/>
    </source>
</evidence>
<feature type="transmembrane region" description="Helical" evidence="3">
    <location>
        <begin position="99"/>
        <end position="116"/>
    </location>
</feature>
<dbReference type="AlphaFoldDB" id="A0A5C5VPQ5"/>
<keyword evidence="1" id="KW-0479">Metal-binding</keyword>
<dbReference type="GO" id="GO:0009245">
    <property type="term" value="P:lipid A biosynthetic process"/>
    <property type="evidence" value="ECO:0007669"/>
    <property type="project" value="TreeGrafter"/>
</dbReference>
<keyword evidence="3" id="KW-0472">Membrane</keyword>
<gene>
    <name evidence="5" type="ORF">KOR42_49750</name>
</gene>
<dbReference type="GO" id="GO:0046872">
    <property type="term" value="F:metal ion binding"/>
    <property type="evidence" value="ECO:0007669"/>
    <property type="project" value="UniProtKB-KW"/>
</dbReference>
<accession>A0A5C5VPQ5</accession>
<name>A0A5C5VPQ5_9PLAN</name>
<evidence type="ECO:0000256" key="1">
    <source>
        <dbReference type="ARBA" id="ARBA00022723"/>
    </source>
</evidence>
<dbReference type="PANTHER" id="PTHR31302:SF31">
    <property type="entry name" value="PHOSPHODIESTERASE YAEI"/>
    <property type="match status" value="1"/>
</dbReference>
<dbReference type="GO" id="GO:0016020">
    <property type="term" value="C:membrane"/>
    <property type="evidence" value="ECO:0007669"/>
    <property type="project" value="GOC"/>
</dbReference>
<evidence type="ECO:0000256" key="2">
    <source>
        <dbReference type="ARBA" id="ARBA00022801"/>
    </source>
</evidence>
<dbReference type="Gene3D" id="3.60.21.10">
    <property type="match status" value="1"/>
</dbReference>
<dbReference type="EMBL" id="SIHI01000054">
    <property type="protein sequence ID" value="TWT40127.1"/>
    <property type="molecule type" value="Genomic_DNA"/>
</dbReference>
<evidence type="ECO:0000256" key="3">
    <source>
        <dbReference type="SAM" id="Phobius"/>
    </source>
</evidence>
<feature type="transmembrane region" description="Helical" evidence="3">
    <location>
        <begin position="67"/>
        <end position="93"/>
    </location>
</feature>
<keyword evidence="3" id="KW-0812">Transmembrane</keyword>
<dbReference type="SUPFAM" id="SSF56300">
    <property type="entry name" value="Metallo-dependent phosphatases"/>
    <property type="match status" value="1"/>
</dbReference>
<dbReference type="OrthoDB" id="9780884at2"/>
<comment type="caution">
    <text evidence="5">The sequence shown here is derived from an EMBL/GenBank/DDBJ whole genome shotgun (WGS) entry which is preliminary data.</text>
</comment>
<dbReference type="InterPro" id="IPR004843">
    <property type="entry name" value="Calcineurin-like_PHP"/>
</dbReference>
<dbReference type="InterPro" id="IPR029052">
    <property type="entry name" value="Metallo-depent_PP-like"/>
</dbReference>
<dbReference type="Pfam" id="PF00149">
    <property type="entry name" value="Metallophos"/>
    <property type="match status" value="1"/>
</dbReference>
<organism evidence="5 6">
    <name type="scientific">Thalassoglobus neptunius</name>
    <dbReference type="NCBI Taxonomy" id="1938619"/>
    <lineage>
        <taxon>Bacteria</taxon>
        <taxon>Pseudomonadati</taxon>
        <taxon>Planctomycetota</taxon>
        <taxon>Planctomycetia</taxon>
        <taxon>Planctomycetales</taxon>
        <taxon>Planctomycetaceae</taxon>
        <taxon>Thalassoglobus</taxon>
    </lineage>
</organism>
<feature type="domain" description="Calcineurin-like phosphoesterase" evidence="4">
    <location>
        <begin position="187"/>
        <end position="343"/>
    </location>
</feature>
<protein>
    <submittedName>
        <fullName evidence="5">Putative metallophosphoesterase</fullName>
        <ecNumber evidence="5">3.1.-.-</ecNumber>
    </submittedName>
</protein>
<dbReference type="InterPro" id="IPR051158">
    <property type="entry name" value="Metallophosphoesterase_sf"/>
</dbReference>
<reference evidence="5 6" key="1">
    <citation type="submission" date="2019-02" db="EMBL/GenBank/DDBJ databases">
        <title>Deep-cultivation of Planctomycetes and their phenomic and genomic characterization uncovers novel biology.</title>
        <authorList>
            <person name="Wiegand S."/>
            <person name="Jogler M."/>
            <person name="Boedeker C."/>
            <person name="Pinto D."/>
            <person name="Vollmers J."/>
            <person name="Rivas-Marin E."/>
            <person name="Kohn T."/>
            <person name="Peeters S.H."/>
            <person name="Heuer A."/>
            <person name="Rast P."/>
            <person name="Oberbeckmann S."/>
            <person name="Bunk B."/>
            <person name="Jeske O."/>
            <person name="Meyerdierks A."/>
            <person name="Storesund J.E."/>
            <person name="Kallscheuer N."/>
            <person name="Luecker S."/>
            <person name="Lage O.M."/>
            <person name="Pohl T."/>
            <person name="Merkel B.J."/>
            <person name="Hornburger P."/>
            <person name="Mueller R.-W."/>
            <person name="Bruemmer F."/>
            <person name="Labrenz M."/>
            <person name="Spormann A.M."/>
            <person name="Op Den Camp H."/>
            <person name="Overmann J."/>
            <person name="Amann R."/>
            <person name="Jetten M.S.M."/>
            <person name="Mascher T."/>
            <person name="Medema M.H."/>
            <person name="Devos D.P."/>
            <person name="Kaster A.-K."/>
            <person name="Ovreas L."/>
            <person name="Rohde M."/>
            <person name="Galperin M.Y."/>
            <person name="Jogler C."/>
        </authorList>
    </citation>
    <scope>NUCLEOTIDE SEQUENCE [LARGE SCALE GENOMIC DNA]</scope>
    <source>
        <strain evidence="5 6">KOR42</strain>
    </source>
</reference>
<dbReference type="GO" id="GO:0008758">
    <property type="term" value="F:UDP-2,3-diacylglucosamine hydrolase activity"/>
    <property type="evidence" value="ECO:0007669"/>
    <property type="project" value="TreeGrafter"/>
</dbReference>
<dbReference type="Proteomes" id="UP000317243">
    <property type="component" value="Unassembled WGS sequence"/>
</dbReference>